<keyword evidence="2 7" id="KW-0813">Transport</keyword>
<feature type="transmembrane region" description="Helical" evidence="7">
    <location>
        <begin position="111"/>
        <end position="130"/>
    </location>
</feature>
<evidence type="ECO:0000256" key="2">
    <source>
        <dbReference type="ARBA" id="ARBA00022448"/>
    </source>
</evidence>
<feature type="transmembrane region" description="Helical" evidence="7">
    <location>
        <begin position="12"/>
        <end position="37"/>
    </location>
</feature>
<sequence>MTIIQLWIEKHLKYIFTLPSVLFVLIMIVFPVGYTAYLSFFDWSMSSVSPPKWVFLDNFKKIFFDDPRFWPAFFRTFYFTILAVVTQTVLGVAIALLFFRKFKGSNLVKTLFLLPMVSTPVAIGLVWLLIFEPSIGFANQFLGYFGIDPQLWIASPKQALPAIAMVDTWQWTPMITLITLAGLSQLPNENYEAAAVDGANAWQIFWKITLPLMAPTIFAAVLLRSIDAVKHFDLIYAMTQGGPGYATETLNIYGFANGFQYFKLGYTSAILMVFFMIVLIMSCLILIFRKKTEVTL</sequence>
<name>A0ABW4MU95_9BACI</name>
<evidence type="ECO:0000313" key="10">
    <source>
        <dbReference type="Proteomes" id="UP001597227"/>
    </source>
</evidence>
<feature type="domain" description="ABC transmembrane type-1" evidence="8">
    <location>
        <begin position="73"/>
        <end position="285"/>
    </location>
</feature>
<reference evidence="10" key="1">
    <citation type="journal article" date="2019" name="Int. J. Syst. Evol. Microbiol.">
        <title>The Global Catalogue of Microorganisms (GCM) 10K type strain sequencing project: providing services to taxonomists for standard genome sequencing and annotation.</title>
        <authorList>
            <consortium name="The Broad Institute Genomics Platform"/>
            <consortium name="The Broad Institute Genome Sequencing Center for Infectious Disease"/>
            <person name="Wu L."/>
            <person name="Ma J."/>
        </authorList>
    </citation>
    <scope>NUCLEOTIDE SEQUENCE [LARGE SCALE GENOMIC DNA]</scope>
    <source>
        <strain evidence="10">CCUG 15531</strain>
    </source>
</reference>
<comment type="subcellular location">
    <subcellularLocation>
        <location evidence="1 7">Cell membrane</location>
        <topology evidence="1 7">Multi-pass membrane protein</topology>
    </subcellularLocation>
</comment>
<dbReference type="InterPro" id="IPR051393">
    <property type="entry name" value="ABC_transporter_permease"/>
</dbReference>
<feature type="transmembrane region" description="Helical" evidence="7">
    <location>
        <begin position="204"/>
        <end position="223"/>
    </location>
</feature>
<dbReference type="PANTHER" id="PTHR30193:SF37">
    <property type="entry name" value="INNER MEMBRANE ABC TRANSPORTER PERMEASE PROTEIN YCJO"/>
    <property type="match status" value="1"/>
</dbReference>
<dbReference type="SUPFAM" id="SSF160964">
    <property type="entry name" value="MalF N-terminal region-like"/>
    <property type="match status" value="1"/>
</dbReference>
<dbReference type="InterPro" id="IPR035906">
    <property type="entry name" value="MetI-like_sf"/>
</dbReference>
<evidence type="ECO:0000313" key="9">
    <source>
        <dbReference type="EMBL" id="MFD1781544.1"/>
    </source>
</evidence>
<keyword evidence="5 7" id="KW-1133">Transmembrane helix</keyword>
<accession>A0ABW4MU95</accession>
<evidence type="ECO:0000256" key="3">
    <source>
        <dbReference type="ARBA" id="ARBA00022475"/>
    </source>
</evidence>
<dbReference type="PROSITE" id="PS50928">
    <property type="entry name" value="ABC_TM1"/>
    <property type="match status" value="1"/>
</dbReference>
<evidence type="ECO:0000256" key="5">
    <source>
        <dbReference type="ARBA" id="ARBA00022989"/>
    </source>
</evidence>
<organism evidence="9 10">
    <name type="scientific">Fredinandcohnia salidurans</name>
    <dbReference type="NCBI Taxonomy" id="2595041"/>
    <lineage>
        <taxon>Bacteria</taxon>
        <taxon>Bacillati</taxon>
        <taxon>Bacillota</taxon>
        <taxon>Bacilli</taxon>
        <taxon>Bacillales</taxon>
        <taxon>Bacillaceae</taxon>
        <taxon>Fredinandcohnia</taxon>
    </lineage>
</organism>
<feature type="transmembrane region" description="Helical" evidence="7">
    <location>
        <begin position="269"/>
        <end position="288"/>
    </location>
</feature>
<gene>
    <name evidence="9" type="ORF">ACFSFW_23125</name>
</gene>
<protein>
    <submittedName>
        <fullName evidence="9">Carbohydrate ABC transporter permease</fullName>
    </submittedName>
</protein>
<dbReference type="EMBL" id="JBHUEK010000034">
    <property type="protein sequence ID" value="MFD1781544.1"/>
    <property type="molecule type" value="Genomic_DNA"/>
</dbReference>
<keyword evidence="6 7" id="KW-0472">Membrane</keyword>
<dbReference type="RefSeq" id="WP_388041904.1">
    <property type="nucleotide sequence ID" value="NZ_JBHUEK010000034.1"/>
</dbReference>
<dbReference type="InterPro" id="IPR000515">
    <property type="entry name" value="MetI-like"/>
</dbReference>
<evidence type="ECO:0000256" key="7">
    <source>
        <dbReference type="RuleBase" id="RU363032"/>
    </source>
</evidence>
<keyword evidence="10" id="KW-1185">Reference proteome</keyword>
<dbReference type="CDD" id="cd06261">
    <property type="entry name" value="TM_PBP2"/>
    <property type="match status" value="1"/>
</dbReference>
<evidence type="ECO:0000256" key="1">
    <source>
        <dbReference type="ARBA" id="ARBA00004651"/>
    </source>
</evidence>
<comment type="caution">
    <text evidence="9">The sequence shown here is derived from an EMBL/GenBank/DDBJ whole genome shotgun (WGS) entry which is preliminary data.</text>
</comment>
<dbReference type="Pfam" id="PF00528">
    <property type="entry name" value="BPD_transp_1"/>
    <property type="match status" value="1"/>
</dbReference>
<dbReference type="Proteomes" id="UP001597227">
    <property type="component" value="Unassembled WGS sequence"/>
</dbReference>
<keyword evidence="3" id="KW-1003">Cell membrane</keyword>
<keyword evidence="4 7" id="KW-0812">Transmembrane</keyword>
<evidence type="ECO:0000259" key="8">
    <source>
        <dbReference type="PROSITE" id="PS50928"/>
    </source>
</evidence>
<proteinExistence type="inferred from homology"/>
<evidence type="ECO:0000256" key="4">
    <source>
        <dbReference type="ARBA" id="ARBA00022692"/>
    </source>
</evidence>
<dbReference type="PANTHER" id="PTHR30193">
    <property type="entry name" value="ABC TRANSPORTER PERMEASE PROTEIN"/>
    <property type="match status" value="1"/>
</dbReference>
<dbReference type="Gene3D" id="1.10.3720.10">
    <property type="entry name" value="MetI-like"/>
    <property type="match status" value="1"/>
</dbReference>
<feature type="transmembrane region" description="Helical" evidence="7">
    <location>
        <begin position="77"/>
        <end position="99"/>
    </location>
</feature>
<comment type="similarity">
    <text evidence="7">Belongs to the binding-protein-dependent transport system permease family.</text>
</comment>
<dbReference type="SUPFAM" id="SSF161098">
    <property type="entry name" value="MetI-like"/>
    <property type="match status" value="1"/>
</dbReference>
<evidence type="ECO:0000256" key="6">
    <source>
        <dbReference type="ARBA" id="ARBA00023136"/>
    </source>
</evidence>